<name>A0A928UWA2_9SPHI</name>
<dbReference type="Proteomes" id="UP000616201">
    <property type="component" value="Unassembled WGS sequence"/>
</dbReference>
<evidence type="ECO:0000313" key="2">
    <source>
        <dbReference type="EMBL" id="MBE8712686.1"/>
    </source>
</evidence>
<dbReference type="RefSeq" id="WP_196936594.1">
    <property type="nucleotide sequence ID" value="NZ_MU158698.1"/>
</dbReference>
<feature type="transmembrane region" description="Helical" evidence="1">
    <location>
        <begin position="62"/>
        <end position="81"/>
    </location>
</feature>
<dbReference type="EMBL" id="PRDK01000002">
    <property type="protein sequence ID" value="MBE8712686.1"/>
    <property type="molecule type" value="Genomic_DNA"/>
</dbReference>
<dbReference type="AlphaFoldDB" id="A0A928UWA2"/>
<organism evidence="2 3">
    <name type="scientific">Sphingobacterium hungaricum</name>
    <dbReference type="NCBI Taxonomy" id="2082723"/>
    <lineage>
        <taxon>Bacteria</taxon>
        <taxon>Pseudomonadati</taxon>
        <taxon>Bacteroidota</taxon>
        <taxon>Sphingobacteriia</taxon>
        <taxon>Sphingobacteriales</taxon>
        <taxon>Sphingobacteriaceae</taxon>
        <taxon>Sphingobacterium</taxon>
    </lineage>
</organism>
<keyword evidence="1" id="KW-0472">Membrane</keyword>
<keyword evidence="1" id="KW-1133">Transmembrane helix</keyword>
<reference evidence="2" key="1">
    <citation type="submission" date="2018-02" db="EMBL/GenBank/DDBJ databases">
        <authorList>
            <person name="Vasarhelyi B.M."/>
            <person name="Deshmukh S."/>
            <person name="Balint B."/>
            <person name="Kukolya J."/>
        </authorList>
    </citation>
    <scope>NUCLEOTIDE SEQUENCE</scope>
    <source>
        <strain evidence="2">KB22</strain>
    </source>
</reference>
<evidence type="ECO:0000313" key="3">
    <source>
        <dbReference type="Proteomes" id="UP000616201"/>
    </source>
</evidence>
<feature type="transmembrane region" description="Helical" evidence="1">
    <location>
        <begin position="31"/>
        <end position="50"/>
    </location>
</feature>
<comment type="caution">
    <text evidence="2">The sequence shown here is derived from an EMBL/GenBank/DDBJ whole genome shotgun (WGS) entry which is preliminary data.</text>
</comment>
<evidence type="ECO:0000256" key="1">
    <source>
        <dbReference type="SAM" id="Phobius"/>
    </source>
</evidence>
<keyword evidence="1" id="KW-0812">Transmembrane</keyword>
<keyword evidence="3" id="KW-1185">Reference proteome</keyword>
<gene>
    <name evidence="2" type="ORF">C4F49_03195</name>
</gene>
<sequence length="132" mass="15542">MNDLFASLYENGPVGFYDSNFSQEIFSQYLYQKYGLILFFSIFIFLGLYYKLMDKPRFAKIHYWFLVIIIVVVFNFSFLYIDAKTLFESQGFDFDGEYTSLAIVNSIYALLLFVLLSFGFKFISVNNSKIPF</sequence>
<accession>A0A928UWA2</accession>
<feature type="transmembrane region" description="Helical" evidence="1">
    <location>
        <begin position="101"/>
        <end position="123"/>
    </location>
</feature>
<protein>
    <submittedName>
        <fullName evidence="2">Uncharacterized protein</fullName>
    </submittedName>
</protein>
<proteinExistence type="predicted"/>